<dbReference type="Pfam" id="PF03796">
    <property type="entry name" value="DnaB_C"/>
    <property type="match status" value="1"/>
</dbReference>
<dbReference type="EMBL" id="AP011112">
    <property type="protein sequence ID" value="BAI69076.1"/>
    <property type="molecule type" value="Genomic_DNA"/>
</dbReference>
<dbReference type="Gene3D" id="1.10.860.10">
    <property type="entry name" value="DNAb Helicase, Chain A"/>
    <property type="match status" value="1"/>
</dbReference>
<dbReference type="GO" id="GO:0016887">
    <property type="term" value="F:ATP hydrolysis activity"/>
    <property type="evidence" value="ECO:0007669"/>
    <property type="project" value="RHEA"/>
</dbReference>
<dbReference type="InterPro" id="IPR016136">
    <property type="entry name" value="DNA_helicase_N/primase_C"/>
</dbReference>
<keyword evidence="7 12" id="KW-0067">ATP-binding</keyword>
<evidence type="ECO:0000256" key="8">
    <source>
        <dbReference type="ARBA" id="ARBA00023125"/>
    </source>
</evidence>
<protein>
    <recommendedName>
        <fullName evidence="11 12">Replicative DNA helicase</fullName>
        <ecNumber evidence="11 12">5.6.2.3</ecNumber>
    </recommendedName>
</protein>
<reference evidence="14 15" key="1">
    <citation type="journal article" date="2010" name="J. Bacteriol.">
        <title>Complete genome sequence of the thermophilic, obligately chemolithoautotrophic hydrogen-oxidizing bacterium Hydrogenobacter thermophilus TK-6.</title>
        <authorList>
            <person name="Arai H."/>
            <person name="Kanbe H."/>
            <person name="Ishii M."/>
            <person name="Igarashi Y."/>
        </authorList>
    </citation>
    <scope>NUCLEOTIDE SEQUENCE [LARGE SCALE GENOMIC DNA]</scope>
    <source>
        <strain evidence="15">DSM 6534 / IAM 12695 / TK-6 [Tokyo]</strain>
    </source>
</reference>
<dbReference type="PANTHER" id="PTHR30153:SF2">
    <property type="entry name" value="REPLICATIVE DNA HELICASE"/>
    <property type="match status" value="1"/>
</dbReference>
<evidence type="ECO:0000259" key="13">
    <source>
        <dbReference type="PROSITE" id="PS51199"/>
    </source>
</evidence>
<dbReference type="SMART" id="SM00382">
    <property type="entry name" value="AAA"/>
    <property type="match status" value="1"/>
</dbReference>
<dbReference type="CDD" id="cd00984">
    <property type="entry name" value="DnaB_C"/>
    <property type="match status" value="1"/>
</dbReference>
<keyword evidence="2 12" id="KW-0639">Primosome</keyword>
<dbReference type="Pfam" id="PF00772">
    <property type="entry name" value="DnaB"/>
    <property type="match status" value="1"/>
</dbReference>
<dbReference type="SUPFAM" id="SSF48024">
    <property type="entry name" value="N-terminal domain of DnaB helicase"/>
    <property type="match status" value="1"/>
</dbReference>
<evidence type="ECO:0000313" key="14">
    <source>
        <dbReference type="EMBL" id="BAI69076.1"/>
    </source>
</evidence>
<dbReference type="FunFam" id="3.40.50.300:FF:000351">
    <property type="entry name" value="Replicative DNA helicase"/>
    <property type="match status" value="1"/>
</dbReference>
<evidence type="ECO:0000256" key="10">
    <source>
        <dbReference type="ARBA" id="ARBA00048954"/>
    </source>
</evidence>
<dbReference type="GO" id="GO:0006269">
    <property type="term" value="P:DNA replication, synthesis of primer"/>
    <property type="evidence" value="ECO:0007669"/>
    <property type="project" value="UniProtKB-UniRule"/>
</dbReference>
<dbReference type="SUPFAM" id="SSF52540">
    <property type="entry name" value="P-loop containing nucleoside triphosphate hydrolases"/>
    <property type="match status" value="1"/>
</dbReference>
<comment type="function">
    <text evidence="12">The main replicative DNA helicase, it participates in initiation and elongation during chromosome replication. Travels ahead of the DNA replisome, separating dsDNA into templates for DNA synthesis. A processive ATP-dependent 5'-3' DNA helicase it has DNA-dependent ATPase activity.</text>
</comment>
<dbReference type="Proteomes" id="UP000002574">
    <property type="component" value="Chromosome"/>
</dbReference>
<dbReference type="OrthoDB" id="9773982at2"/>
<dbReference type="InterPro" id="IPR027417">
    <property type="entry name" value="P-loop_NTPase"/>
</dbReference>
<keyword evidence="9" id="KW-0413">Isomerase</keyword>
<dbReference type="InterPro" id="IPR007693">
    <property type="entry name" value="DNA_helicase_DnaB-like_N"/>
</dbReference>
<dbReference type="NCBIfam" id="TIGR00665">
    <property type="entry name" value="DnaB"/>
    <property type="match status" value="1"/>
</dbReference>
<dbReference type="GO" id="GO:0003677">
    <property type="term" value="F:DNA binding"/>
    <property type="evidence" value="ECO:0007669"/>
    <property type="project" value="UniProtKB-UniRule"/>
</dbReference>
<dbReference type="KEGG" id="hth:HTH_0614"/>
<evidence type="ECO:0000256" key="1">
    <source>
        <dbReference type="ARBA" id="ARBA00008428"/>
    </source>
</evidence>
<evidence type="ECO:0000256" key="11">
    <source>
        <dbReference type="NCBIfam" id="TIGR00665"/>
    </source>
</evidence>
<evidence type="ECO:0000256" key="4">
    <source>
        <dbReference type="ARBA" id="ARBA00022741"/>
    </source>
</evidence>
<evidence type="ECO:0000256" key="7">
    <source>
        <dbReference type="ARBA" id="ARBA00022840"/>
    </source>
</evidence>
<dbReference type="InterPro" id="IPR036185">
    <property type="entry name" value="DNA_heli_DnaB-like_N_sf"/>
</dbReference>
<dbReference type="GO" id="GO:0043139">
    <property type="term" value="F:5'-3' DNA helicase activity"/>
    <property type="evidence" value="ECO:0007669"/>
    <property type="project" value="UniProtKB-EC"/>
</dbReference>
<evidence type="ECO:0000313" key="15">
    <source>
        <dbReference type="Proteomes" id="UP000002574"/>
    </source>
</evidence>
<feature type="domain" description="SF4 helicase" evidence="13">
    <location>
        <begin position="176"/>
        <end position="443"/>
    </location>
</feature>
<dbReference type="GO" id="GO:0005524">
    <property type="term" value="F:ATP binding"/>
    <property type="evidence" value="ECO:0007669"/>
    <property type="project" value="UniProtKB-UniRule"/>
</dbReference>
<evidence type="ECO:0000256" key="2">
    <source>
        <dbReference type="ARBA" id="ARBA00022515"/>
    </source>
</evidence>
<dbReference type="STRING" id="608538.HTH_0614"/>
<keyword evidence="8 12" id="KW-0238">DNA-binding</keyword>
<keyword evidence="4 12" id="KW-0547">Nucleotide-binding</keyword>
<dbReference type="EC" id="5.6.2.3" evidence="11 12"/>
<comment type="catalytic activity">
    <reaction evidence="10 12">
        <text>ATP + H2O = ADP + phosphate + H(+)</text>
        <dbReference type="Rhea" id="RHEA:13065"/>
        <dbReference type="ChEBI" id="CHEBI:15377"/>
        <dbReference type="ChEBI" id="CHEBI:15378"/>
        <dbReference type="ChEBI" id="CHEBI:30616"/>
        <dbReference type="ChEBI" id="CHEBI:43474"/>
        <dbReference type="ChEBI" id="CHEBI:456216"/>
        <dbReference type="EC" id="5.6.2.3"/>
    </reaction>
</comment>
<dbReference type="Gene3D" id="3.40.50.300">
    <property type="entry name" value="P-loop containing nucleotide triphosphate hydrolases"/>
    <property type="match status" value="1"/>
</dbReference>
<dbReference type="KEGG" id="hte:Hydth_0613"/>
<dbReference type="InterPro" id="IPR003593">
    <property type="entry name" value="AAA+_ATPase"/>
</dbReference>
<evidence type="ECO:0000256" key="3">
    <source>
        <dbReference type="ARBA" id="ARBA00022705"/>
    </source>
</evidence>
<dbReference type="AlphaFoldDB" id="D3DGX4"/>
<keyword evidence="15" id="KW-1185">Reference proteome</keyword>
<gene>
    <name evidence="14" type="primary">dnaB</name>
    <name evidence="14" type="ordered locus">HTH_0614</name>
</gene>
<dbReference type="InterPro" id="IPR007694">
    <property type="entry name" value="DNA_helicase_DnaB-like_C"/>
</dbReference>
<organism evidence="14 15">
    <name type="scientific">Hydrogenobacter thermophilus (strain DSM 6534 / IAM 12695 / TK-6)</name>
    <dbReference type="NCBI Taxonomy" id="608538"/>
    <lineage>
        <taxon>Bacteria</taxon>
        <taxon>Pseudomonadati</taxon>
        <taxon>Aquificota</taxon>
        <taxon>Aquificia</taxon>
        <taxon>Aquificales</taxon>
        <taxon>Aquificaceae</taxon>
        <taxon>Hydrogenobacter</taxon>
    </lineage>
</organism>
<sequence>MTYLDIEPPHDELAERAVLGAMILDPETIPQVLEYLREEDFYLEHHRLLFSLLYKLWEDKGKDWDDIVLREYIKRYGLSDKIDMAFVYALVEEAAKGALLEEAINLVKEKSGLRNLLDLSLNALKGIKEEPDFNRLLEFMLHKVLEISEKQTITHYYHIKEVASKVIEIIEKHRKAERLITGRATGFLDLDVLTTGFHPSDLIIVAARPGMGKSSFMLSMAVNMAMEEKVPVVIYSLEMSKEQLTMRALSMLSGVPLQNLRRGFIKEEERNRLISSALELSSYNIYIDDTPTLSTTDLRIKTRKLKKERGVEVVFIDYLQLLRSPRRLSSRQEEVAEISRNLKALAKELELPVVALAQLSRQVEHRSDKRPQLADLRESGQIEQDADLIIFIHRPEYYKKNPPPEEQGIAEIIVAKQRQGPTGIVKVAFIKETASFKPLEYKEAQKVEEYEPDLEEFSEEDYDLDF</sequence>
<evidence type="ECO:0000256" key="5">
    <source>
        <dbReference type="ARBA" id="ARBA00022801"/>
    </source>
</evidence>
<dbReference type="eggNOG" id="COG0305">
    <property type="taxonomic scope" value="Bacteria"/>
</dbReference>
<dbReference type="PANTHER" id="PTHR30153">
    <property type="entry name" value="REPLICATIVE DNA HELICASE DNAB"/>
    <property type="match status" value="1"/>
</dbReference>
<keyword evidence="5 12" id="KW-0378">Hydrolase</keyword>
<dbReference type="RefSeq" id="WP_012963258.1">
    <property type="nucleotide sequence ID" value="NC_013799.1"/>
</dbReference>
<keyword evidence="3 12" id="KW-0235">DNA replication</keyword>
<evidence type="ECO:0000256" key="6">
    <source>
        <dbReference type="ARBA" id="ARBA00022806"/>
    </source>
</evidence>
<accession>D3DGX4</accession>
<dbReference type="PATRIC" id="fig|608538.5.peg.616"/>
<name>D3DGX4_HYDTT</name>
<dbReference type="PROSITE" id="PS51199">
    <property type="entry name" value="SF4_HELICASE"/>
    <property type="match status" value="1"/>
</dbReference>
<dbReference type="GO" id="GO:0005829">
    <property type="term" value="C:cytosol"/>
    <property type="evidence" value="ECO:0007669"/>
    <property type="project" value="TreeGrafter"/>
</dbReference>
<evidence type="ECO:0000256" key="12">
    <source>
        <dbReference type="RuleBase" id="RU362085"/>
    </source>
</evidence>
<dbReference type="InterPro" id="IPR007692">
    <property type="entry name" value="DNA_helicase_DnaB"/>
</dbReference>
<comment type="similarity">
    <text evidence="1 12">Belongs to the helicase family. DnaB subfamily.</text>
</comment>
<evidence type="ECO:0000256" key="9">
    <source>
        <dbReference type="ARBA" id="ARBA00023235"/>
    </source>
</evidence>
<proteinExistence type="inferred from homology"/>
<dbReference type="GO" id="GO:1990077">
    <property type="term" value="C:primosome complex"/>
    <property type="evidence" value="ECO:0007669"/>
    <property type="project" value="UniProtKB-UniRule"/>
</dbReference>
<keyword evidence="6 12" id="KW-0347">Helicase</keyword>